<dbReference type="GO" id="GO:0006120">
    <property type="term" value="P:mitochondrial electron transport, NADH to ubiquinone"/>
    <property type="evidence" value="ECO:0007669"/>
    <property type="project" value="InterPro"/>
</dbReference>
<evidence type="ECO:0000256" key="1">
    <source>
        <dbReference type="ARBA" id="ARBA00003257"/>
    </source>
</evidence>
<comment type="similarity">
    <text evidence="3 18">Belongs to the complex I subunit 2 family.</text>
</comment>
<keyword evidence="7 18" id="KW-0679">Respiratory chain</keyword>
<reference evidence="20" key="1">
    <citation type="submission" date="2014-09" db="EMBL/GenBank/DDBJ databases">
        <title>300 million years of diversification: Elucidating the patterns of orthopteran evolution based on comprehensive taxon and gene sampling.</title>
        <authorList>
            <person name="Song H."/>
            <person name="Amedegnato C."/>
            <person name="Cigliano M.M."/>
            <person name="Desutter-Grandcolas L."/>
            <person name="Heads S.W."/>
            <person name="Huang Y."/>
            <person name="Otte D."/>
            <person name="Whiting M.F."/>
        </authorList>
    </citation>
    <scope>NUCLEOTIDE SEQUENCE</scope>
</reference>
<evidence type="ECO:0000256" key="13">
    <source>
        <dbReference type="ARBA" id="ARBA00023027"/>
    </source>
</evidence>
<keyword evidence="16 18" id="KW-0472">Membrane</keyword>
<dbReference type="PRINTS" id="PR01436">
    <property type="entry name" value="NADHDHGNASE2"/>
</dbReference>
<dbReference type="GO" id="GO:0005743">
    <property type="term" value="C:mitochondrial inner membrane"/>
    <property type="evidence" value="ECO:0007669"/>
    <property type="project" value="UniProtKB-SubCell"/>
</dbReference>
<dbReference type="InterPro" id="IPR003917">
    <property type="entry name" value="NADH_UbQ_OxRdtase_chain2"/>
</dbReference>
<keyword evidence="6" id="KW-0813">Transport</keyword>
<dbReference type="EMBL" id="KM657336">
    <property type="protein sequence ID" value="AJW76369.1"/>
    <property type="molecule type" value="Genomic_DNA"/>
</dbReference>
<dbReference type="EC" id="7.1.1.2" evidence="4 18"/>
<feature type="transmembrane region" description="Helical" evidence="18">
    <location>
        <begin position="237"/>
        <end position="256"/>
    </location>
</feature>
<dbReference type="Pfam" id="PF00361">
    <property type="entry name" value="Proton_antipo_M"/>
    <property type="match status" value="1"/>
</dbReference>
<keyword evidence="14 18" id="KW-0830">Ubiquinone</keyword>
<keyword evidence="12 18" id="KW-1133">Transmembrane helix</keyword>
<dbReference type="AlphaFoldDB" id="A0A0N7AY94"/>
<sequence length="338" mass="38476">MHNNTTMIMLMVTMSIGSMLSICSNSWLGVWMGLEVNLLAFMPLLSNNNEMMMNETWMKYFLIQTLGSTAILFSVTSFNKTLNGYEETLFNVLIYSSLILKLGDSPFHMWFVEVMGATVWINCMILMTWQKVAPMCILPYCKLIEKLLMVIVIGSIIIGTIGGLNQTSTRQMLAFSSISHMGWMMMTVIVNETMWETYFLAYSVVSLTAATMMNKNYLFSYNQMFNSNTKNKMNKMIIILSILSLGGLPPFTGFFPKWMVIQLMIENNMTAMMTAMAMMTSVNLYFYIRIGFSSLMLTSTEIKWNPIQEEAKKSDWLSTLCLMSTVGMITVTSITNLM</sequence>
<proteinExistence type="inferred from homology"/>
<evidence type="ECO:0000256" key="12">
    <source>
        <dbReference type="ARBA" id="ARBA00022989"/>
    </source>
</evidence>
<evidence type="ECO:0000256" key="9">
    <source>
        <dbReference type="ARBA" id="ARBA00022792"/>
    </source>
</evidence>
<evidence type="ECO:0000256" key="5">
    <source>
        <dbReference type="ARBA" id="ARBA00021008"/>
    </source>
</evidence>
<evidence type="ECO:0000313" key="20">
    <source>
        <dbReference type="EMBL" id="AJW76369.1"/>
    </source>
</evidence>
<comment type="function">
    <text evidence="1">Core subunit of the mitochondrial membrane respiratory chain NADH dehydrogenase (Complex I) that is believed to belong to the minimal assembly required for catalysis. Complex I functions in the transfer of electrons from NADH to the respiratory chain. The immediate electron acceptor for the enzyme is believed to be ubiquinone.</text>
</comment>
<protein>
    <recommendedName>
        <fullName evidence="5 18">NADH-ubiquinone oxidoreductase chain 2</fullName>
        <ecNumber evidence="4 18">7.1.1.2</ecNumber>
    </recommendedName>
</protein>
<comment type="function">
    <text evidence="18">Core subunit of the mitochondrial membrane respiratory chain NADH dehydrogenase (Complex I) which catalyzes electron transfer from NADH through the respiratory chain, using ubiquinone as an electron acceptor. Essential for the catalytic activity and assembly of complex I.</text>
</comment>
<evidence type="ECO:0000256" key="3">
    <source>
        <dbReference type="ARBA" id="ARBA00007012"/>
    </source>
</evidence>
<keyword evidence="8 18" id="KW-0812">Transmembrane</keyword>
<comment type="catalytic activity">
    <reaction evidence="17 18">
        <text>a ubiquinone + NADH + 5 H(+)(in) = a ubiquinol + NAD(+) + 4 H(+)(out)</text>
        <dbReference type="Rhea" id="RHEA:29091"/>
        <dbReference type="Rhea" id="RHEA-COMP:9565"/>
        <dbReference type="Rhea" id="RHEA-COMP:9566"/>
        <dbReference type="ChEBI" id="CHEBI:15378"/>
        <dbReference type="ChEBI" id="CHEBI:16389"/>
        <dbReference type="ChEBI" id="CHEBI:17976"/>
        <dbReference type="ChEBI" id="CHEBI:57540"/>
        <dbReference type="ChEBI" id="CHEBI:57945"/>
        <dbReference type="EC" id="7.1.1.2"/>
    </reaction>
</comment>
<evidence type="ECO:0000256" key="14">
    <source>
        <dbReference type="ARBA" id="ARBA00023075"/>
    </source>
</evidence>
<keyword evidence="15 18" id="KW-0496">Mitochondrion</keyword>
<geneLocation type="mitochondrion" evidence="20"/>
<evidence type="ECO:0000256" key="7">
    <source>
        <dbReference type="ARBA" id="ARBA00022660"/>
    </source>
</evidence>
<evidence type="ECO:0000256" key="18">
    <source>
        <dbReference type="RuleBase" id="RU003403"/>
    </source>
</evidence>
<gene>
    <name evidence="20" type="primary">nad2</name>
</gene>
<dbReference type="InterPro" id="IPR001750">
    <property type="entry name" value="ND/Mrp_TM"/>
</dbReference>
<name>A0A0N7AY94_9ORTH</name>
<keyword evidence="10 18" id="KW-1278">Translocase</keyword>
<dbReference type="PANTHER" id="PTHR46552:SF1">
    <property type="entry name" value="NADH-UBIQUINONE OXIDOREDUCTASE CHAIN 2"/>
    <property type="match status" value="1"/>
</dbReference>
<evidence type="ECO:0000256" key="11">
    <source>
        <dbReference type="ARBA" id="ARBA00022982"/>
    </source>
</evidence>
<evidence type="ECO:0000256" key="15">
    <source>
        <dbReference type="ARBA" id="ARBA00023128"/>
    </source>
</evidence>
<comment type="subcellular location">
    <subcellularLocation>
        <location evidence="2 18">Mitochondrion inner membrane</location>
        <topology evidence="2 18">Multi-pass membrane protein</topology>
    </subcellularLocation>
</comment>
<evidence type="ECO:0000256" key="17">
    <source>
        <dbReference type="ARBA" id="ARBA00049551"/>
    </source>
</evidence>
<keyword evidence="9 18" id="KW-0999">Mitochondrion inner membrane</keyword>
<evidence type="ECO:0000256" key="16">
    <source>
        <dbReference type="ARBA" id="ARBA00023136"/>
    </source>
</evidence>
<dbReference type="PANTHER" id="PTHR46552">
    <property type="entry name" value="NADH-UBIQUINONE OXIDOREDUCTASE CHAIN 2"/>
    <property type="match status" value="1"/>
</dbReference>
<organism evidence="20">
    <name type="scientific">Proscopia sp. HS-2014</name>
    <dbReference type="NCBI Taxonomy" id="1564209"/>
    <lineage>
        <taxon>Eukaryota</taxon>
        <taxon>Metazoa</taxon>
        <taxon>Ecdysozoa</taxon>
        <taxon>Arthropoda</taxon>
        <taxon>Hexapoda</taxon>
        <taxon>Insecta</taxon>
        <taxon>Pterygota</taxon>
        <taxon>Neoptera</taxon>
        <taxon>Polyneoptera</taxon>
        <taxon>Orthoptera</taxon>
        <taxon>Caelifera</taxon>
        <taxon>Acrididea</taxon>
        <taxon>Acridomorpha</taxon>
        <taxon>Proscopioidea</taxon>
        <taxon>Proscopiidae</taxon>
        <taxon>Proscopiinae</taxon>
        <taxon>Proscopiini</taxon>
        <taxon>Proscopia</taxon>
    </lineage>
</organism>
<feature type="domain" description="NADH:quinone oxidoreductase/Mrp antiporter transmembrane" evidence="19">
    <location>
        <begin position="24"/>
        <end position="277"/>
    </location>
</feature>
<evidence type="ECO:0000256" key="4">
    <source>
        <dbReference type="ARBA" id="ARBA00012944"/>
    </source>
</evidence>
<accession>A0A0N7AY94</accession>
<feature type="transmembrane region" description="Helical" evidence="18">
    <location>
        <begin position="268"/>
        <end position="288"/>
    </location>
</feature>
<evidence type="ECO:0000256" key="10">
    <source>
        <dbReference type="ARBA" id="ARBA00022967"/>
    </source>
</evidence>
<feature type="transmembrane region" description="Helical" evidence="18">
    <location>
        <begin position="147"/>
        <end position="166"/>
    </location>
</feature>
<evidence type="ECO:0000259" key="19">
    <source>
        <dbReference type="Pfam" id="PF00361"/>
    </source>
</evidence>
<keyword evidence="11 18" id="KW-0249">Electron transport</keyword>
<keyword evidence="13 18" id="KW-0520">NAD</keyword>
<evidence type="ECO:0000256" key="8">
    <source>
        <dbReference type="ARBA" id="ARBA00022692"/>
    </source>
</evidence>
<evidence type="ECO:0000256" key="2">
    <source>
        <dbReference type="ARBA" id="ARBA00004448"/>
    </source>
</evidence>
<feature type="transmembrane region" description="Helical" evidence="18">
    <location>
        <begin position="107"/>
        <end position="127"/>
    </location>
</feature>
<evidence type="ECO:0000256" key="6">
    <source>
        <dbReference type="ARBA" id="ARBA00022448"/>
    </source>
</evidence>
<dbReference type="InterPro" id="IPR050175">
    <property type="entry name" value="Complex_I_Subunit_2"/>
</dbReference>
<dbReference type="GO" id="GO:0008137">
    <property type="term" value="F:NADH dehydrogenase (ubiquinone) activity"/>
    <property type="evidence" value="ECO:0007669"/>
    <property type="project" value="UniProtKB-EC"/>
</dbReference>